<dbReference type="EMBL" id="AP005291">
    <property type="protein sequence ID" value="BAD25798.1"/>
    <property type="molecule type" value="Genomic_DNA"/>
</dbReference>
<feature type="region of interest" description="Disordered" evidence="1">
    <location>
        <begin position="58"/>
        <end position="87"/>
    </location>
</feature>
<dbReference type="AlphaFoldDB" id="Q6H642"/>
<dbReference type="EMBL" id="AP005306">
    <property type="protein sequence ID" value="BAD25807.1"/>
    <property type="molecule type" value="Genomic_DNA"/>
</dbReference>
<protein>
    <submittedName>
        <fullName evidence="3">Uncharacterized protein</fullName>
    </submittedName>
</protein>
<accession>Q6H642</accession>
<dbReference type="Proteomes" id="UP000000763">
    <property type="component" value="Chromosome 2"/>
</dbReference>
<reference evidence="4" key="4">
    <citation type="journal article" date="2008" name="Nucleic Acids Res.">
        <title>The rice annotation project database (RAP-DB): 2008 update.</title>
        <authorList>
            <consortium name="The rice annotation project (RAP)"/>
        </authorList>
    </citation>
    <scope>GENOME REANNOTATION</scope>
    <source>
        <strain evidence="4">cv. Nipponbare</strain>
    </source>
</reference>
<evidence type="ECO:0000313" key="2">
    <source>
        <dbReference type="EMBL" id="BAD25798.1"/>
    </source>
</evidence>
<reference evidence="3" key="2">
    <citation type="submission" date="2002-05" db="EMBL/GenBank/DDBJ databases">
        <title>Oryza sativa nipponbare(GA3) genomic DNA, chromosome 2, PAC clone:P0030D07.</title>
        <authorList>
            <person name="Sasaki T."/>
            <person name="Matsumoto T."/>
            <person name="Katayose Y."/>
        </authorList>
    </citation>
    <scope>NUCLEOTIDE SEQUENCE</scope>
</reference>
<name>Q6H642_ORYSJ</name>
<evidence type="ECO:0000313" key="3">
    <source>
        <dbReference type="EMBL" id="BAD25807.1"/>
    </source>
</evidence>
<reference evidence="2" key="1">
    <citation type="submission" date="2002-05" db="EMBL/GenBank/DDBJ databases">
        <title>Oryza sativa nipponbare(GA3) genomic DNA, chromosome 2, BAC clone:OJ1282_H11.</title>
        <authorList>
            <person name="Sasaki T."/>
            <person name="Matsumoto T."/>
            <person name="Katayose Y."/>
        </authorList>
    </citation>
    <scope>NUCLEOTIDE SEQUENCE</scope>
</reference>
<reference evidence="4" key="3">
    <citation type="journal article" date="2005" name="Nature">
        <title>The map-based sequence of the rice genome.</title>
        <authorList>
            <consortium name="International rice genome sequencing project (IRGSP)"/>
            <person name="Matsumoto T."/>
            <person name="Wu J."/>
            <person name="Kanamori H."/>
            <person name="Katayose Y."/>
            <person name="Fujisawa M."/>
            <person name="Namiki N."/>
            <person name="Mizuno H."/>
            <person name="Yamamoto K."/>
            <person name="Antonio B.A."/>
            <person name="Baba T."/>
            <person name="Sakata K."/>
            <person name="Nagamura Y."/>
            <person name="Aoki H."/>
            <person name="Arikawa K."/>
            <person name="Arita K."/>
            <person name="Bito T."/>
            <person name="Chiden Y."/>
            <person name="Fujitsuka N."/>
            <person name="Fukunaka R."/>
            <person name="Hamada M."/>
            <person name="Harada C."/>
            <person name="Hayashi A."/>
            <person name="Hijishita S."/>
            <person name="Honda M."/>
            <person name="Hosokawa S."/>
            <person name="Ichikawa Y."/>
            <person name="Idonuma A."/>
            <person name="Iijima M."/>
            <person name="Ikeda M."/>
            <person name="Ikeno M."/>
            <person name="Ito K."/>
            <person name="Ito S."/>
            <person name="Ito T."/>
            <person name="Ito Y."/>
            <person name="Ito Y."/>
            <person name="Iwabuchi A."/>
            <person name="Kamiya K."/>
            <person name="Karasawa W."/>
            <person name="Kurita K."/>
            <person name="Katagiri S."/>
            <person name="Kikuta A."/>
            <person name="Kobayashi H."/>
            <person name="Kobayashi N."/>
            <person name="Machita K."/>
            <person name="Maehara T."/>
            <person name="Masukawa M."/>
            <person name="Mizubayashi T."/>
            <person name="Mukai Y."/>
            <person name="Nagasaki H."/>
            <person name="Nagata Y."/>
            <person name="Naito S."/>
            <person name="Nakashima M."/>
            <person name="Nakama Y."/>
            <person name="Nakamichi Y."/>
            <person name="Nakamura M."/>
            <person name="Meguro A."/>
            <person name="Negishi M."/>
            <person name="Ohta I."/>
            <person name="Ohta T."/>
            <person name="Okamoto M."/>
            <person name="Ono N."/>
            <person name="Saji S."/>
            <person name="Sakaguchi M."/>
            <person name="Sakai K."/>
            <person name="Shibata M."/>
            <person name="Shimokawa T."/>
            <person name="Song J."/>
            <person name="Takazaki Y."/>
            <person name="Terasawa K."/>
            <person name="Tsugane M."/>
            <person name="Tsuji K."/>
            <person name="Ueda S."/>
            <person name="Waki K."/>
            <person name="Yamagata H."/>
            <person name="Yamamoto M."/>
            <person name="Yamamoto S."/>
            <person name="Yamane H."/>
            <person name="Yoshiki S."/>
            <person name="Yoshihara R."/>
            <person name="Yukawa K."/>
            <person name="Zhong H."/>
            <person name="Yano M."/>
            <person name="Yuan Q."/>
            <person name="Ouyang S."/>
            <person name="Liu J."/>
            <person name="Jones K.M."/>
            <person name="Gansberger K."/>
            <person name="Moffat K."/>
            <person name="Hill J."/>
            <person name="Bera J."/>
            <person name="Fadrosh D."/>
            <person name="Jin S."/>
            <person name="Johri S."/>
            <person name="Kim M."/>
            <person name="Overton L."/>
            <person name="Reardon M."/>
            <person name="Tsitrin T."/>
            <person name="Vuong H."/>
            <person name="Weaver B."/>
            <person name="Ciecko A."/>
            <person name="Tallon L."/>
            <person name="Jackson J."/>
            <person name="Pai G."/>
            <person name="Aken S.V."/>
            <person name="Utterback T."/>
            <person name="Reidmuller S."/>
            <person name="Feldblyum T."/>
            <person name="Hsiao J."/>
            <person name="Zismann V."/>
            <person name="Iobst S."/>
            <person name="de Vazeille A.R."/>
            <person name="Buell C.R."/>
            <person name="Ying K."/>
            <person name="Li Y."/>
            <person name="Lu T."/>
            <person name="Huang Y."/>
            <person name="Zhao Q."/>
            <person name="Feng Q."/>
            <person name="Zhang L."/>
            <person name="Zhu J."/>
            <person name="Weng Q."/>
            <person name="Mu J."/>
            <person name="Lu Y."/>
            <person name="Fan D."/>
            <person name="Liu Y."/>
            <person name="Guan J."/>
            <person name="Zhang Y."/>
            <person name="Yu S."/>
            <person name="Liu X."/>
            <person name="Zhang Y."/>
            <person name="Hong G."/>
            <person name="Han B."/>
            <person name="Choisne N."/>
            <person name="Demange N."/>
            <person name="Orjeda G."/>
            <person name="Samain S."/>
            <person name="Cattolico L."/>
            <person name="Pelletier E."/>
            <person name="Couloux A."/>
            <person name="Segurens B."/>
            <person name="Wincker P."/>
            <person name="D'Hont A."/>
            <person name="Scarpelli C."/>
            <person name="Weissenbach J."/>
            <person name="Salanoubat M."/>
            <person name="Quetier F."/>
            <person name="Yu Y."/>
            <person name="Kim H.R."/>
            <person name="Rambo T."/>
            <person name="Currie J."/>
            <person name="Collura K."/>
            <person name="Luo M."/>
            <person name="Yang T."/>
            <person name="Ammiraju J.S.S."/>
            <person name="Engler F."/>
            <person name="Soderlund C."/>
            <person name="Wing R.A."/>
            <person name="Palmer L.E."/>
            <person name="de la Bastide M."/>
            <person name="Spiegel L."/>
            <person name="Nascimento L."/>
            <person name="Zutavern T."/>
            <person name="O'Shaughnessy A."/>
            <person name="Dike S."/>
            <person name="Dedhia N."/>
            <person name="Preston R."/>
            <person name="Balija V."/>
            <person name="McCombie W.R."/>
            <person name="Chow T."/>
            <person name="Chen H."/>
            <person name="Chung M."/>
            <person name="Chen C."/>
            <person name="Shaw J."/>
            <person name="Wu H."/>
            <person name="Hsiao K."/>
            <person name="Chao Y."/>
            <person name="Chu M."/>
            <person name="Cheng C."/>
            <person name="Hour A."/>
            <person name="Lee P."/>
            <person name="Lin S."/>
            <person name="Lin Y."/>
            <person name="Liou J."/>
            <person name="Liu S."/>
            <person name="Hsing Y."/>
            <person name="Raghuvanshi S."/>
            <person name="Mohanty A."/>
            <person name="Bharti A.K."/>
            <person name="Gaur A."/>
            <person name="Gupta V."/>
            <person name="Kumar D."/>
            <person name="Ravi V."/>
            <person name="Vij S."/>
            <person name="Kapur A."/>
            <person name="Khurana P."/>
            <person name="Khurana P."/>
            <person name="Khurana J.P."/>
            <person name="Tyagi A.K."/>
            <person name="Gaikwad K."/>
            <person name="Singh A."/>
            <person name="Dalal V."/>
            <person name="Srivastava S."/>
            <person name="Dixit A."/>
            <person name="Pal A.K."/>
            <person name="Ghazi I.A."/>
            <person name="Yadav M."/>
            <person name="Pandit A."/>
            <person name="Bhargava A."/>
            <person name="Sureshbabu K."/>
            <person name="Batra K."/>
            <person name="Sharma T.R."/>
            <person name="Mohapatra T."/>
            <person name="Singh N.K."/>
            <person name="Messing J."/>
            <person name="Nelson A.B."/>
            <person name="Fuks G."/>
            <person name="Kavchok S."/>
            <person name="Keizer G."/>
            <person name="Linton E."/>
            <person name="Llaca V."/>
            <person name="Song R."/>
            <person name="Tanyolac B."/>
            <person name="Young S."/>
            <person name="Ho-Il K."/>
            <person name="Hahn J.H."/>
            <person name="Sangsakoo G."/>
            <person name="Vanavichit A."/>
            <person name="de Mattos Luiz.A.T."/>
            <person name="Zimmer P.D."/>
            <person name="Malone G."/>
            <person name="Dellagostin O."/>
            <person name="de Oliveira A.C."/>
            <person name="Bevan M."/>
            <person name="Bancroft I."/>
            <person name="Minx P."/>
            <person name="Cordum H."/>
            <person name="Wilson R."/>
            <person name="Cheng Z."/>
            <person name="Jin W."/>
            <person name="Jiang J."/>
            <person name="Leong S.A."/>
            <person name="Iwama H."/>
            <person name="Gojobori T."/>
            <person name="Itoh T."/>
            <person name="Niimura Y."/>
            <person name="Fujii Y."/>
            <person name="Habara T."/>
            <person name="Sakai H."/>
            <person name="Sato Y."/>
            <person name="Wilson G."/>
            <person name="Kumar K."/>
            <person name="McCouch S."/>
            <person name="Juretic N."/>
            <person name="Hoen D."/>
            <person name="Wright S."/>
            <person name="Bruskiewich R."/>
            <person name="Bureau T."/>
            <person name="Miyao A."/>
            <person name="Hirochika H."/>
            <person name="Nishikawa T."/>
            <person name="Kadowaki K."/>
            <person name="Sugiura M."/>
            <person name="Burr B."/>
            <person name="Sasaki T."/>
        </authorList>
    </citation>
    <scope>NUCLEOTIDE SEQUENCE [LARGE SCALE GENOMIC DNA]</scope>
    <source>
        <strain evidence="4">cv. Nipponbare</strain>
    </source>
</reference>
<evidence type="ECO:0000256" key="1">
    <source>
        <dbReference type="SAM" id="MobiDB-lite"/>
    </source>
</evidence>
<sequence>MGKGGVARGGGAEKSALGGEEGRAVRVVYITPEILKDESTTKTTQRIMKYTDVAQAHILGPPSSAPSMTRRRTKTVMQPNDVAKKTRREKLRPAALSMYRGFL</sequence>
<gene>
    <name evidence="2" type="ORF">OJ1282_H11.32</name>
    <name evidence="3" type="ORF">P0030D07.10</name>
</gene>
<evidence type="ECO:0000313" key="4">
    <source>
        <dbReference type="Proteomes" id="UP000000763"/>
    </source>
</evidence>
<organism evidence="3 4">
    <name type="scientific">Oryza sativa subsp. japonica</name>
    <name type="common">Rice</name>
    <dbReference type="NCBI Taxonomy" id="39947"/>
    <lineage>
        <taxon>Eukaryota</taxon>
        <taxon>Viridiplantae</taxon>
        <taxon>Streptophyta</taxon>
        <taxon>Embryophyta</taxon>
        <taxon>Tracheophyta</taxon>
        <taxon>Spermatophyta</taxon>
        <taxon>Magnoliopsida</taxon>
        <taxon>Liliopsida</taxon>
        <taxon>Poales</taxon>
        <taxon>Poaceae</taxon>
        <taxon>BOP clade</taxon>
        <taxon>Oryzoideae</taxon>
        <taxon>Oryzeae</taxon>
        <taxon>Oryzinae</taxon>
        <taxon>Oryza</taxon>
        <taxon>Oryza sativa</taxon>
    </lineage>
</organism>
<proteinExistence type="predicted"/>